<gene>
    <name evidence="10" type="primary">rpoE</name>
    <name evidence="10" type="ORF">DC094_18940</name>
</gene>
<dbReference type="Pfam" id="PF08281">
    <property type="entry name" value="Sigma70_r4_2"/>
    <property type="match status" value="1"/>
</dbReference>
<evidence type="ECO:0000256" key="1">
    <source>
        <dbReference type="ARBA" id="ARBA00010641"/>
    </source>
</evidence>
<evidence type="ECO:0000256" key="5">
    <source>
        <dbReference type="ARBA" id="ARBA00023163"/>
    </source>
</evidence>
<dbReference type="InterPro" id="IPR013249">
    <property type="entry name" value="RNA_pol_sigma70_r4_t2"/>
</dbReference>
<dbReference type="FunFam" id="1.10.1740.10:FF:000001">
    <property type="entry name" value="RNA polymerase sigma factor"/>
    <property type="match status" value="1"/>
</dbReference>
<dbReference type="InterPro" id="IPR013324">
    <property type="entry name" value="RNA_pol_sigma_r3/r4-like"/>
</dbReference>
<dbReference type="SUPFAM" id="SSF88659">
    <property type="entry name" value="Sigma3 and sigma4 domains of RNA polymerase sigma factors"/>
    <property type="match status" value="1"/>
</dbReference>
<protein>
    <recommendedName>
        <fullName evidence="6">RNA polymerase sigma factor</fullName>
    </recommendedName>
</protein>
<dbReference type="InterPro" id="IPR000838">
    <property type="entry name" value="RNA_pol_sigma70_ECF_CS"/>
</dbReference>
<dbReference type="AlphaFoldDB" id="A0A2V1GPY0"/>
<reference evidence="10 11" key="1">
    <citation type="submission" date="2018-04" db="EMBL/GenBank/DDBJ databases">
        <title>Thalassorhabdus spongiae gen. nov., sp. nov., isolated from a marine sponge in South-West Iceland.</title>
        <authorList>
            <person name="Knobloch S."/>
            <person name="Daussin A."/>
            <person name="Johannsson R."/>
            <person name="Marteinsson V.T."/>
        </authorList>
    </citation>
    <scope>NUCLEOTIDE SEQUENCE [LARGE SCALE GENOMIC DNA]</scope>
    <source>
        <strain evidence="10 11">Hp12</strain>
    </source>
</reference>
<evidence type="ECO:0000256" key="4">
    <source>
        <dbReference type="ARBA" id="ARBA00023125"/>
    </source>
</evidence>
<keyword evidence="3 6" id="KW-0731">Sigma factor</keyword>
<dbReference type="NCBIfam" id="TIGR02937">
    <property type="entry name" value="sigma70-ECF"/>
    <property type="match status" value="1"/>
</dbReference>
<evidence type="ECO:0000256" key="7">
    <source>
        <dbReference type="SAM" id="MobiDB-lite"/>
    </source>
</evidence>
<evidence type="ECO:0000256" key="2">
    <source>
        <dbReference type="ARBA" id="ARBA00023015"/>
    </source>
</evidence>
<feature type="domain" description="RNA polymerase sigma factor 70 region 4 type 2" evidence="9">
    <location>
        <begin position="133"/>
        <end position="182"/>
    </location>
</feature>
<evidence type="ECO:0000259" key="9">
    <source>
        <dbReference type="Pfam" id="PF08281"/>
    </source>
</evidence>
<evidence type="ECO:0000259" key="8">
    <source>
        <dbReference type="Pfam" id="PF04542"/>
    </source>
</evidence>
<dbReference type="PANTHER" id="PTHR43133">
    <property type="entry name" value="RNA POLYMERASE ECF-TYPE SIGMA FACTO"/>
    <property type="match status" value="1"/>
</dbReference>
<dbReference type="Pfam" id="PF04542">
    <property type="entry name" value="Sigma70_r2"/>
    <property type="match status" value="1"/>
</dbReference>
<dbReference type="InterPro" id="IPR007627">
    <property type="entry name" value="RNA_pol_sigma70_r2"/>
</dbReference>
<name>A0A2V1GPY0_9GAMM</name>
<dbReference type="InterPro" id="IPR014284">
    <property type="entry name" value="RNA_pol_sigma-70_dom"/>
</dbReference>
<evidence type="ECO:0000256" key="6">
    <source>
        <dbReference type="RuleBase" id="RU000716"/>
    </source>
</evidence>
<dbReference type="InterPro" id="IPR014286">
    <property type="entry name" value="RNA_pol_sigma70_RpoE"/>
</dbReference>
<dbReference type="OrthoDB" id="9780326at2"/>
<dbReference type="Gene3D" id="1.10.10.10">
    <property type="entry name" value="Winged helix-like DNA-binding domain superfamily/Winged helix DNA-binding domain"/>
    <property type="match status" value="1"/>
</dbReference>
<dbReference type="Proteomes" id="UP000244906">
    <property type="component" value="Unassembled WGS sequence"/>
</dbReference>
<keyword evidence="11" id="KW-1185">Reference proteome</keyword>
<dbReference type="CDD" id="cd06171">
    <property type="entry name" value="Sigma70_r4"/>
    <property type="match status" value="1"/>
</dbReference>
<dbReference type="SUPFAM" id="SSF88946">
    <property type="entry name" value="Sigma2 domain of RNA polymerase sigma factors"/>
    <property type="match status" value="1"/>
</dbReference>
<comment type="similarity">
    <text evidence="1 6">Belongs to the sigma-70 factor family. ECF subfamily.</text>
</comment>
<dbReference type="Gene3D" id="1.10.1740.10">
    <property type="match status" value="1"/>
</dbReference>
<comment type="caution">
    <text evidence="10">The sequence shown here is derived from an EMBL/GenBank/DDBJ whole genome shotgun (WGS) entry which is preliminary data.</text>
</comment>
<sequence length="191" mass="22012">MSEQDLDRRLVERVQEGDRKAFDLLVLKYQQRILNLIGRYVRDFGDAQDVAQETFIKAYRALPRFRNESAFYTWLYRIAINTAKNHLAALSRRPPGHSDLEASEAEQFSADSGLHEQGGPERLIARDQLKDVIFETIEKLPEDLRTALTLRELEGFSYEQIAEVMGCPVGTVRSRIFRAREAVEKRIGPML</sequence>
<feature type="domain" description="RNA polymerase sigma-70 region 2" evidence="8">
    <location>
        <begin position="25"/>
        <end position="92"/>
    </location>
</feature>
<organism evidence="10 11">
    <name type="scientific">Pelagibaculum spongiae</name>
    <dbReference type="NCBI Taxonomy" id="2080658"/>
    <lineage>
        <taxon>Bacteria</taxon>
        <taxon>Pseudomonadati</taxon>
        <taxon>Pseudomonadota</taxon>
        <taxon>Gammaproteobacteria</taxon>
        <taxon>Oceanospirillales</taxon>
        <taxon>Pelagibaculum</taxon>
    </lineage>
</organism>
<dbReference type="EMBL" id="QDDL01000011">
    <property type="protein sequence ID" value="PVZ64941.1"/>
    <property type="molecule type" value="Genomic_DNA"/>
</dbReference>
<dbReference type="InterPro" id="IPR013325">
    <property type="entry name" value="RNA_pol_sigma_r2"/>
</dbReference>
<dbReference type="PROSITE" id="PS01063">
    <property type="entry name" value="SIGMA70_ECF"/>
    <property type="match status" value="1"/>
</dbReference>
<keyword evidence="2 6" id="KW-0805">Transcription regulation</keyword>
<evidence type="ECO:0000313" key="11">
    <source>
        <dbReference type="Proteomes" id="UP000244906"/>
    </source>
</evidence>
<accession>A0A2V1GPY0</accession>
<dbReference type="GO" id="GO:0016987">
    <property type="term" value="F:sigma factor activity"/>
    <property type="evidence" value="ECO:0007669"/>
    <property type="project" value="UniProtKB-KW"/>
</dbReference>
<evidence type="ECO:0000313" key="10">
    <source>
        <dbReference type="EMBL" id="PVZ64941.1"/>
    </source>
</evidence>
<dbReference type="GO" id="GO:0003677">
    <property type="term" value="F:DNA binding"/>
    <property type="evidence" value="ECO:0007669"/>
    <property type="project" value="UniProtKB-KW"/>
</dbReference>
<dbReference type="PANTHER" id="PTHR43133:SF53">
    <property type="entry name" value="ECF RNA POLYMERASE SIGMA-E FACTOR"/>
    <property type="match status" value="1"/>
</dbReference>
<dbReference type="GO" id="GO:0006352">
    <property type="term" value="P:DNA-templated transcription initiation"/>
    <property type="evidence" value="ECO:0007669"/>
    <property type="project" value="InterPro"/>
</dbReference>
<dbReference type="InterPro" id="IPR039425">
    <property type="entry name" value="RNA_pol_sigma-70-like"/>
</dbReference>
<dbReference type="NCBIfam" id="TIGR02939">
    <property type="entry name" value="RpoE_Sigma70"/>
    <property type="match status" value="1"/>
</dbReference>
<feature type="region of interest" description="Disordered" evidence="7">
    <location>
        <begin position="91"/>
        <end position="118"/>
    </location>
</feature>
<proteinExistence type="inferred from homology"/>
<keyword evidence="5 6" id="KW-0804">Transcription</keyword>
<dbReference type="RefSeq" id="WP_116688696.1">
    <property type="nucleotide sequence ID" value="NZ_CAWNYD010000011.1"/>
</dbReference>
<dbReference type="InterPro" id="IPR036388">
    <property type="entry name" value="WH-like_DNA-bd_sf"/>
</dbReference>
<keyword evidence="4 6" id="KW-0238">DNA-binding</keyword>
<evidence type="ECO:0000256" key="3">
    <source>
        <dbReference type="ARBA" id="ARBA00023082"/>
    </source>
</evidence>